<dbReference type="EMBL" id="JBHUOQ010000004">
    <property type="protein sequence ID" value="MFD2830768.1"/>
    <property type="molecule type" value="Genomic_DNA"/>
</dbReference>
<dbReference type="InterPro" id="IPR000847">
    <property type="entry name" value="LysR_HTH_N"/>
</dbReference>
<dbReference type="Proteomes" id="UP001597519">
    <property type="component" value="Unassembled WGS sequence"/>
</dbReference>
<keyword evidence="4" id="KW-0804">Transcription</keyword>
<dbReference type="Pfam" id="PF03466">
    <property type="entry name" value="LysR_substrate"/>
    <property type="match status" value="1"/>
</dbReference>
<keyword evidence="3" id="KW-0238">DNA-binding</keyword>
<dbReference type="InterPro" id="IPR050950">
    <property type="entry name" value="HTH-type_LysR_regulators"/>
</dbReference>
<evidence type="ECO:0000256" key="3">
    <source>
        <dbReference type="ARBA" id="ARBA00023125"/>
    </source>
</evidence>
<sequence>MNFDQLNYVKGIIETGSMTHAAEKIHISQSALSQSIVSLEKELGHRLFQRSRSGTIPTENGRKLIPVILEILEAERKLRDTATTLSATLKGTLTVATTPSLFMTLIPQALARFKEDYPQIEVQMIERENDEIIAAASRREADIGLCSLHANEEAAAEFSVYPLFLSTRFKAIVPKDSRLAFHDTVTLYDIQQYPFILFDREFYNLQIEHFEAENGPLNILFNTKNPSVLFRSVSNGTGVSIVSDLMLYNDPYLQNESITAISMGYPFNTDIHFDAIADKNPLKRELIETFITYLRNAKDQL</sequence>
<reference evidence="7" key="1">
    <citation type="journal article" date="2019" name="Int. J. Syst. Evol. Microbiol.">
        <title>The Global Catalogue of Microorganisms (GCM) 10K type strain sequencing project: providing services to taxonomists for standard genome sequencing and annotation.</title>
        <authorList>
            <consortium name="The Broad Institute Genomics Platform"/>
            <consortium name="The Broad Institute Genome Sequencing Center for Infectious Disease"/>
            <person name="Wu L."/>
            <person name="Ma J."/>
        </authorList>
    </citation>
    <scope>NUCLEOTIDE SEQUENCE [LARGE SCALE GENOMIC DNA]</scope>
    <source>
        <strain evidence="7">KCTC 33575</strain>
    </source>
</reference>
<accession>A0ABW5WXF6</accession>
<dbReference type="SUPFAM" id="SSF53850">
    <property type="entry name" value="Periplasmic binding protein-like II"/>
    <property type="match status" value="1"/>
</dbReference>
<evidence type="ECO:0000313" key="6">
    <source>
        <dbReference type="EMBL" id="MFD2830768.1"/>
    </source>
</evidence>
<dbReference type="PRINTS" id="PR00039">
    <property type="entry name" value="HTHLYSR"/>
</dbReference>
<dbReference type="InterPro" id="IPR036388">
    <property type="entry name" value="WH-like_DNA-bd_sf"/>
</dbReference>
<dbReference type="Gene3D" id="3.40.190.290">
    <property type="match status" value="1"/>
</dbReference>
<organism evidence="6 7">
    <name type="scientific">Corticicoccus populi</name>
    <dbReference type="NCBI Taxonomy" id="1812821"/>
    <lineage>
        <taxon>Bacteria</taxon>
        <taxon>Bacillati</taxon>
        <taxon>Bacillota</taxon>
        <taxon>Bacilli</taxon>
        <taxon>Bacillales</taxon>
        <taxon>Staphylococcaceae</taxon>
        <taxon>Corticicoccus</taxon>
    </lineage>
</organism>
<dbReference type="PANTHER" id="PTHR30419:SF28">
    <property type="entry name" value="HTH-TYPE TRANSCRIPTIONAL REGULATOR BSDA"/>
    <property type="match status" value="1"/>
</dbReference>
<dbReference type="Gene3D" id="1.10.10.10">
    <property type="entry name" value="Winged helix-like DNA-binding domain superfamily/Winged helix DNA-binding domain"/>
    <property type="match status" value="1"/>
</dbReference>
<keyword evidence="7" id="KW-1185">Reference proteome</keyword>
<comment type="similarity">
    <text evidence="1">Belongs to the LysR transcriptional regulatory family.</text>
</comment>
<gene>
    <name evidence="6" type="ORF">ACFSX4_09885</name>
</gene>
<evidence type="ECO:0000256" key="2">
    <source>
        <dbReference type="ARBA" id="ARBA00023015"/>
    </source>
</evidence>
<dbReference type="PANTHER" id="PTHR30419">
    <property type="entry name" value="HTH-TYPE TRANSCRIPTIONAL REGULATOR YBHD"/>
    <property type="match status" value="1"/>
</dbReference>
<dbReference type="PROSITE" id="PS50931">
    <property type="entry name" value="HTH_LYSR"/>
    <property type="match status" value="1"/>
</dbReference>
<dbReference type="InterPro" id="IPR036390">
    <property type="entry name" value="WH_DNA-bd_sf"/>
</dbReference>
<proteinExistence type="inferred from homology"/>
<dbReference type="CDD" id="cd05466">
    <property type="entry name" value="PBP2_LTTR_substrate"/>
    <property type="match status" value="1"/>
</dbReference>
<protein>
    <submittedName>
        <fullName evidence="6">LysR family transcriptional regulator</fullName>
    </submittedName>
</protein>
<evidence type="ECO:0000313" key="7">
    <source>
        <dbReference type="Proteomes" id="UP001597519"/>
    </source>
</evidence>
<dbReference type="SUPFAM" id="SSF46785">
    <property type="entry name" value="Winged helix' DNA-binding domain"/>
    <property type="match status" value="1"/>
</dbReference>
<dbReference type="RefSeq" id="WP_377775367.1">
    <property type="nucleotide sequence ID" value="NZ_JBHUOQ010000004.1"/>
</dbReference>
<feature type="domain" description="HTH lysR-type" evidence="5">
    <location>
        <begin position="1"/>
        <end position="58"/>
    </location>
</feature>
<evidence type="ECO:0000259" key="5">
    <source>
        <dbReference type="PROSITE" id="PS50931"/>
    </source>
</evidence>
<name>A0ABW5WXF6_9STAP</name>
<evidence type="ECO:0000256" key="1">
    <source>
        <dbReference type="ARBA" id="ARBA00009437"/>
    </source>
</evidence>
<evidence type="ECO:0000256" key="4">
    <source>
        <dbReference type="ARBA" id="ARBA00023163"/>
    </source>
</evidence>
<comment type="caution">
    <text evidence="6">The sequence shown here is derived from an EMBL/GenBank/DDBJ whole genome shotgun (WGS) entry which is preliminary data.</text>
</comment>
<keyword evidence="2" id="KW-0805">Transcription regulation</keyword>
<dbReference type="InterPro" id="IPR005119">
    <property type="entry name" value="LysR_subst-bd"/>
</dbReference>
<dbReference type="Pfam" id="PF00126">
    <property type="entry name" value="HTH_1"/>
    <property type="match status" value="1"/>
</dbReference>